<evidence type="ECO:0000313" key="5">
    <source>
        <dbReference type="EMBL" id="CAK0808826.1"/>
    </source>
</evidence>
<dbReference type="InterPro" id="IPR000504">
    <property type="entry name" value="RRM_dom"/>
</dbReference>
<accession>A0ABN9QRG4</accession>
<evidence type="ECO:0000256" key="2">
    <source>
        <dbReference type="PROSITE-ProRule" id="PRU00176"/>
    </source>
</evidence>
<keyword evidence="1 2" id="KW-0694">RNA-binding</keyword>
<feature type="non-terminal residue" evidence="5">
    <location>
        <position position="1"/>
    </location>
</feature>
<dbReference type="InterPro" id="IPR035979">
    <property type="entry name" value="RBD_domain_sf"/>
</dbReference>
<reference evidence="5" key="1">
    <citation type="submission" date="2023-10" db="EMBL/GenBank/DDBJ databases">
        <authorList>
            <person name="Chen Y."/>
            <person name="Shah S."/>
            <person name="Dougan E. K."/>
            <person name="Thang M."/>
            <person name="Chan C."/>
        </authorList>
    </citation>
    <scope>NUCLEOTIDE SEQUENCE [LARGE SCALE GENOMIC DNA]</scope>
</reference>
<feature type="domain" description="RRM" evidence="4">
    <location>
        <begin position="238"/>
        <end position="313"/>
    </location>
</feature>
<dbReference type="SUPFAM" id="SSF54928">
    <property type="entry name" value="RNA-binding domain, RBD"/>
    <property type="match status" value="2"/>
</dbReference>
<dbReference type="Proteomes" id="UP001189429">
    <property type="component" value="Unassembled WGS sequence"/>
</dbReference>
<sequence>FWLKRPRRQPRAPRTLESGPPPPASSDPIVDPGLGAAFGAGAGACLASAALLLVLASVPRRLGEGAGRCLRRLSAPSADSCPRWLGPWDALCTAPGRSAAVAAAVPLAEAEGLRVFVAGIPWKIDEEVLKRDFEECGAVEDIFLLRDHEGNSKGRAFITFRDSAAVEAALKFDNTPYGGRTIFVKVANEKKKGTPAGKADAAKGPVANKVEAQSKAPLREAVKTADRDFPTDKATGCVSLCLKNIGDATQADVRTFLKDCLVQSVRIVTDRKTGMARGIAFVDFPATEEVDEAMARNGKRLHGLAVALSYEAPRERPRPEGCTSVAAKKLGPHTTENQIRKLFRGLESLSEVRLIPRDPAY</sequence>
<dbReference type="InterPro" id="IPR012677">
    <property type="entry name" value="Nucleotide-bd_a/b_plait_sf"/>
</dbReference>
<dbReference type="Pfam" id="PF00076">
    <property type="entry name" value="RRM_1"/>
    <property type="match status" value="2"/>
</dbReference>
<evidence type="ECO:0000256" key="1">
    <source>
        <dbReference type="ARBA" id="ARBA00022884"/>
    </source>
</evidence>
<protein>
    <recommendedName>
        <fullName evidence="4">RRM domain-containing protein</fullName>
    </recommendedName>
</protein>
<evidence type="ECO:0000259" key="4">
    <source>
        <dbReference type="PROSITE" id="PS50102"/>
    </source>
</evidence>
<feature type="domain" description="RRM" evidence="4">
    <location>
        <begin position="113"/>
        <end position="189"/>
    </location>
</feature>
<proteinExistence type="predicted"/>
<comment type="caution">
    <text evidence="5">The sequence shown here is derived from an EMBL/GenBank/DDBJ whole genome shotgun (WGS) entry which is preliminary data.</text>
</comment>
<dbReference type="EMBL" id="CAUYUJ010004266">
    <property type="protein sequence ID" value="CAK0808826.1"/>
    <property type="molecule type" value="Genomic_DNA"/>
</dbReference>
<dbReference type="PANTHER" id="PTHR48025:SF1">
    <property type="entry name" value="RRM DOMAIN-CONTAINING PROTEIN"/>
    <property type="match status" value="1"/>
</dbReference>
<organism evidence="5 6">
    <name type="scientific">Prorocentrum cordatum</name>
    <dbReference type="NCBI Taxonomy" id="2364126"/>
    <lineage>
        <taxon>Eukaryota</taxon>
        <taxon>Sar</taxon>
        <taxon>Alveolata</taxon>
        <taxon>Dinophyceae</taxon>
        <taxon>Prorocentrales</taxon>
        <taxon>Prorocentraceae</taxon>
        <taxon>Prorocentrum</taxon>
    </lineage>
</organism>
<dbReference type="CDD" id="cd00590">
    <property type="entry name" value="RRM_SF"/>
    <property type="match status" value="1"/>
</dbReference>
<gene>
    <name evidence="5" type="ORF">PCOR1329_LOCUS14290</name>
</gene>
<dbReference type="PANTHER" id="PTHR48025">
    <property type="entry name" value="OS02G0815200 PROTEIN"/>
    <property type="match status" value="1"/>
</dbReference>
<dbReference type="InterPro" id="IPR050502">
    <property type="entry name" value="Euk_RNA-bind_prot"/>
</dbReference>
<feature type="region of interest" description="Disordered" evidence="3">
    <location>
        <begin position="1"/>
        <end position="29"/>
    </location>
</feature>
<keyword evidence="6" id="KW-1185">Reference proteome</keyword>
<dbReference type="SMART" id="SM00360">
    <property type="entry name" value="RRM"/>
    <property type="match status" value="2"/>
</dbReference>
<dbReference type="Gene3D" id="3.30.70.330">
    <property type="match status" value="2"/>
</dbReference>
<feature type="compositionally biased region" description="Basic residues" evidence="3">
    <location>
        <begin position="1"/>
        <end position="11"/>
    </location>
</feature>
<evidence type="ECO:0000313" key="6">
    <source>
        <dbReference type="Proteomes" id="UP001189429"/>
    </source>
</evidence>
<dbReference type="PROSITE" id="PS50102">
    <property type="entry name" value="RRM"/>
    <property type="match status" value="2"/>
</dbReference>
<evidence type="ECO:0000256" key="3">
    <source>
        <dbReference type="SAM" id="MobiDB-lite"/>
    </source>
</evidence>
<name>A0ABN9QRG4_9DINO</name>